<reference evidence="4" key="1">
    <citation type="submission" date="2020-05" db="EMBL/GenBank/DDBJ databases">
        <authorList>
            <person name="Chiriac C."/>
            <person name="Salcher M."/>
            <person name="Ghai R."/>
            <person name="Kavagutti S V."/>
        </authorList>
    </citation>
    <scope>NUCLEOTIDE SEQUENCE</scope>
</reference>
<dbReference type="EMBL" id="CAFBAA010000020">
    <property type="protein sequence ID" value="CAB4843536.1"/>
    <property type="molecule type" value="Genomic_DNA"/>
</dbReference>
<gene>
    <name evidence="2" type="ORF">UFOPK2342_00806</name>
    <name evidence="3" type="ORF">UFOPK2423_01066</name>
    <name evidence="4" type="ORF">UFOPK3266_00908</name>
    <name evidence="5" type="ORF">UFOPK4367_00622</name>
</gene>
<dbReference type="AlphaFoldDB" id="A0A6J7BDF1"/>
<protein>
    <submittedName>
        <fullName evidence="4">Unannotated protein</fullName>
    </submittedName>
</protein>
<proteinExistence type="predicted"/>
<organism evidence="4">
    <name type="scientific">freshwater metagenome</name>
    <dbReference type="NCBI Taxonomy" id="449393"/>
    <lineage>
        <taxon>unclassified sequences</taxon>
        <taxon>metagenomes</taxon>
        <taxon>ecological metagenomes</taxon>
    </lineage>
</organism>
<evidence type="ECO:0000313" key="4">
    <source>
        <dbReference type="EMBL" id="CAB4843536.1"/>
    </source>
</evidence>
<dbReference type="EMBL" id="CAEZXB010000012">
    <property type="protein sequence ID" value="CAB4676342.1"/>
    <property type="molecule type" value="Genomic_DNA"/>
</dbReference>
<dbReference type="EMBL" id="CAEZXN010000023">
    <property type="protein sequence ID" value="CAB4699047.1"/>
    <property type="molecule type" value="Genomic_DNA"/>
</dbReference>
<sequence length="133" mass="14883">MVAIEAREIPGVLNGYEQSEEVYVFIEGPRWASHGYENVARGWSAYQTSPMGVTGHRWIEGPEMIGNESLVSIQGILDLDYQAHGKADMLRLRFTWVLRKDETGKWGIVHEHASQPLPDPYGAGDWVTPASKS</sequence>
<evidence type="ECO:0000313" key="5">
    <source>
        <dbReference type="EMBL" id="CAB5074618.1"/>
    </source>
</evidence>
<evidence type="ECO:0000313" key="2">
    <source>
        <dbReference type="EMBL" id="CAB4676342.1"/>
    </source>
</evidence>
<evidence type="ECO:0000313" key="3">
    <source>
        <dbReference type="EMBL" id="CAB4699047.1"/>
    </source>
</evidence>
<evidence type="ECO:0000259" key="1">
    <source>
        <dbReference type="Pfam" id="PF13474"/>
    </source>
</evidence>
<dbReference type="Pfam" id="PF13474">
    <property type="entry name" value="SnoaL_3"/>
    <property type="match status" value="1"/>
</dbReference>
<dbReference type="SUPFAM" id="SSF54427">
    <property type="entry name" value="NTF2-like"/>
    <property type="match status" value="1"/>
</dbReference>
<dbReference type="EMBL" id="CAFBRC010000031">
    <property type="protein sequence ID" value="CAB5074618.1"/>
    <property type="molecule type" value="Genomic_DNA"/>
</dbReference>
<dbReference type="Gene3D" id="3.10.450.50">
    <property type="match status" value="1"/>
</dbReference>
<dbReference type="InterPro" id="IPR032710">
    <property type="entry name" value="NTF2-like_dom_sf"/>
</dbReference>
<dbReference type="InterPro" id="IPR037401">
    <property type="entry name" value="SnoaL-like"/>
</dbReference>
<accession>A0A6J7BDF1</accession>
<feature type="domain" description="SnoaL-like" evidence="1">
    <location>
        <begin position="25"/>
        <end position="117"/>
    </location>
</feature>
<name>A0A6J7BDF1_9ZZZZ</name>